<proteinExistence type="inferred from homology"/>
<name>A0ABS3M642_9BACT</name>
<dbReference type="RefSeq" id="WP_199222666.1">
    <property type="nucleotide sequence ID" value="NZ_JAERMS010000022.1"/>
</dbReference>
<dbReference type="InterPro" id="IPR012341">
    <property type="entry name" value="6hp_glycosidase-like_sf"/>
</dbReference>
<reference evidence="5 6" key="1">
    <citation type="submission" date="2021-01" db="EMBL/GenBank/DDBJ databases">
        <title>Prevotella A2931 sp. nov.</title>
        <authorList>
            <person name="Buhl M."/>
            <person name="Oberhettinger P."/>
        </authorList>
    </citation>
    <scope>NUCLEOTIDE SEQUENCE [LARGE SCALE GENOMIC DNA]</scope>
    <source>
        <strain evidence="5 6">A2931</strain>
    </source>
</reference>
<dbReference type="Proteomes" id="UP000664265">
    <property type="component" value="Unassembled WGS sequence"/>
</dbReference>
<organism evidence="5 6">
    <name type="scientific">Prevotella illustrans</name>
    <dbReference type="NCBI Taxonomy" id="2800387"/>
    <lineage>
        <taxon>Bacteria</taxon>
        <taxon>Pseudomonadati</taxon>
        <taxon>Bacteroidota</taxon>
        <taxon>Bacteroidia</taxon>
        <taxon>Bacteroidales</taxon>
        <taxon>Prevotellaceae</taxon>
        <taxon>Prevotella</taxon>
    </lineage>
</organism>
<evidence type="ECO:0000256" key="2">
    <source>
        <dbReference type="ARBA" id="ARBA00008558"/>
    </source>
</evidence>
<dbReference type="SUPFAM" id="SSF48208">
    <property type="entry name" value="Six-hairpin glycosidases"/>
    <property type="match status" value="1"/>
</dbReference>
<keyword evidence="6" id="KW-1185">Reference proteome</keyword>
<evidence type="ECO:0000313" key="5">
    <source>
        <dbReference type="EMBL" id="MBO1363657.1"/>
    </source>
</evidence>
<dbReference type="PANTHER" id="PTHR15108">
    <property type="entry name" value="N-ACYLGLUCOSAMINE-2-EPIMERASE"/>
    <property type="match status" value="1"/>
</dbReference>
<accession>A0ABS3M642</accession>
<dbReference type="InterPro" id="IPR010819">
    <property type="entry name" value="AGE/CE"/>
</dbReference>
<comment type="caution">
    <text evidence="5">The sequence shown here is derived from an EMBL/GenBank/DDBJ whole genome shotgun (WGS) entry which is preliminary data.</text>
</comment>
<dbReference type="Pfam" id="PF07221">
    <property type="entry name" value="GlcNAc_2-epim"/>
    <property type="match status" value="1"/>
</dbReference>
<dbReference type="EC" id="5.1.3.11" evidence="4"/>
<evidence type="ECO:0000313" key="6">
    <source>
        <dbReference type="Proteomes" id="UP000664265"/>
    </source>
</evidence>
<evidence type="ECO:0000256" key="4">
    <source>
        <dbReference type="HAMAP-Rule" id="MF_00929"/>
    </source>
</evidence>
<evidence type="ECO:0000256" key="1">
    <source>
        <dbReference type="ARBA" id="ARBA00001470"/>
    </source>
</evidence>
<keyword evidence="3 4" id="KW-0413">Isomerase</keyword>
<dbReference type="EMBL" id="JAERMS010000022">
    <property type="protein sequence ID" value="MBO1363657.1"/>
    <property type="molecule type" value="Genomic_DNA"/>
</dbReference>
<dbReference type="InterPro" id="IPR008928">
    <property type="entry name" value="6-hairpin_glycosidase_sf"/>
</dbReference>
<comment type="similarity">
    <text evidence="4">Belongs to the cellobiose 2-epimerase family.</text>
</comment>
<comment type="function">
    <text evidence="4">Catalyzes the reversible epimerization of cellobiose to 4-O-beta-D-glucopyranosyl-D-mannose (Glc-Man).</text>
</comment>
<dbReference type="InterPro" id="IPR028584">
    <property type="entry name" value="Cellobiose_2_epim"/>
</dbReference>
<gene>
    <name evidence="5" type="ORF">JHU38_07725</name>
</gene>
<dbReference type="HAMAP" id="MF_00929">
    <property type="entry name" value="Cellobiose_2_epim"/>
    <property type="match status" value="1"/>
</dbReference>
<comment type="similarity">
    <text evidence="2">Belongs to the N-acylglucosamine 2-epimerase family.</text>
</comment>
<comment type="catalytic activity">
    <reaction evidence="1 4">
        <text>D-cellobiose = beta-D-glucosyl-(1-&gt;4)-D-mannopyranose</text>
        <dbReference type="Rhea" id="RHEA:23384"/>
        <dbReference type="ChEBI" id="CHEBI:17057"/>
        <dbReference type="ChEBI" id="CHEBI:47931"/>
        <dbReference type="EC" id="5.1.3.11"/>
    </reaction>
</comment>
<dbReference type="Gene3D" id="1.50.10.10">
    <property type="match status" value="1"/>
</dbReference>
<sequence>MTLEVLKQEMRTTLESNILGYWLKNMRDEENGGFYGQIDGNDRVVPEAVKGAVLNARILWAFSAAYRVEKKPEYLAAATRAKDYILRHFIDKEYGGVFWSVDARGNPADRKKQTYAIGFAIYGLSEYARATADPVALDTAVGLYYDIEQKAFDAKNNGYVEALTREWKPIMDMRLSEKDENGSRTMNTHLHVIEPYTNLYRIWKNKTLEKRLRNLIDIFLDKILNPETSHLDLFFDDEWQGKRNIQSFGHDIEAVWLLHETALVLEDQALLARVEDAIRRIAAAAEEGLRPDGSMIYERWTDTGAVDTQRQWWVMCESVIGYLDLYQHFGDTRALDIARQCWTYTKTHLIDNVNGEWYWSCDENGKPNKKGDKAGFWKCPYHNARMCLEVIERFSPSEESRAK</sequence>
<protein>
    <recommendedName>
        <fullName evidence="4">Cellobiose 2-epimerase</fullName>
        <shortName evidence="4">CE</shortName>
        <ecNumber evidence="4">5.1.3.11</ecNumber>
    </recommendedName>
</protein>
<evidence type="ECO:0000256" key="3">
    <source>
        <dbReference type="ARBA" id="ARBA00023235"/>
    </source>
</evidence>